<feature type="region of interest" description="Disordered" evidence="1">
    <location>
        <begin position="410"/>
        <end position="447"/>
    </location>
</feature>
<dbReference type="Proteomes" id="UP000475862">
    <property type="component" value="Unassembled WGS sequence"/>
</dbReference>
<feature type="region of interest" description="Disordered" evidence="1">
    <location>
        <begin position="648"/>
        <end position="726"/>
    </location>
</feature>
<evidence type="ECO:0000256" key="1">
    <source>
        <dbReference type="SAM" id="MobiDB-lite"/>
    </source>
</evidence>
<dbReference type="AlphaFoldDB" id="A0A6G0TR19"/>
<gene>
    <name evidence="3" type="ORF">AGLY_006430</name>
</gene>
<name>A0A6G0TR19_APHGL</name>
<feature type="compositionally biased region" description="Basic and acidic residues" evidence="1">
    <location>
        <begin position="410"/>
        <end position="419"/>
    </location>
</feature>
<dbReference type="OrthoDB" id="6599660at2759"/>
<accession>A0A6G0TR19</accession>
<organism evidence="3 4">
    <name type="scientific">Aphis glycines</name>
    <name type="common">Soybean aphid</name>
    <dbReference type="NCBI Taxonomy" id="307491"/>
    <lineage>
        <taxon>Eukaryota</taxon>
        <taxon>Metazoa</taxon>
        <taxon>Ecdysozoa</taxon>
        <taxon>Arthropoda</taxon>
        <taxon>Hexapoda</taxon>
        <taxon>Insecta</taxon>
        <taxon>Pterygota</taxon>
        <taxon>Neoptera</taxon>
        <taxon>Paraneoptera</taxon>
        <taxon>Hemiptera</taxon>
        <taxon>Sternorrhyncha</taxon>
        <taxon>Aphidomorpha</taxon>
        <taxon>Aphidoidea</taxon>
        <taxon>Aphididae</taxon>
        <taxon>Aphidini</taxon>
        <taxon>Aphis</taxon>
        <taxon>Aphis</taxon>
    </lineage>
</organism>
<feature type="compositionally biased region" description="Basic and acidic residues" evidence="1">
    <location>
        <begin position="665"/>
        <end position="726"/>
    </location>
</feature>
<evidence type="ECO:0008006" key="5">
    <source>
        <dbReference type="Google" id="ProtNLM"/>
    </source>
</evidence>
<dbReference type="InterPro" id="IPR011042">
    <property type="entry name" value="6-blade_b-propeller_TolB-like"/>
</dbReference>
<evidence type="ECO:0000256" key="2">
    <source>
        <dbReference type="SAM" id="Phobius"/>
    </source>
</evidence>
<reference evidence="3 4" key="1">
    <citation type="submission" date="2019-08" db="EMBL/GenBank/DDBJ databases">
        <title>The genome of the soybean aphid Biotype 1, its phylome, world population structure and adaptation to the North American continent.</title>
        <authorList>
            <person name="Giordano R."/>
            <person name="Donthu R.K."/>
            <person name="Hernandez A.G."/>
            <person name="Wright C.L."/>
            <person name="Zimin A.V."/>
        </authorList>
    </citation>
    <scope>NUCLEOTIDE SEQUENCE [LARGE SCALE GENOMIC DNA]</scope>
    <source>
        <tissue evidence="3">Whole aphids</tissue>
    </source>
</reference>
<keyword evidence="2" id="KW-0472">Membrane</keyword>
<proteinExistence type="predicted"/>
<evidence type="ECO:0000313" key="4">
    <source>
        <dbReference type="Proteomes" id="UP000475862"/>
    </source>
</evidence>
<protein>
    <recommendedName>
        <fullName evidence="5">Protein yellow</fullName>
    </recommendedName>
</protein>
<keyword evidence="2" id="KW-0812">Transmembrane</keyword>
<feature type="transmembrane region" description="Helical" evidence="2">
    <location>
        <begin position="33"/>
        <end position="51"/>
    </location>
</feature>
<keyword evidence="4" id="KW-1185">Reference proteome</keyword>
<comment type="caution">
    <text evidence="3">The sequence shown here is derived from an EMBL/GenBank/DDBJ whole genome shotgun (WGS) entry which is preliminary data.</text>
</comment>
<keyword evidence="2" id="KW-1133">Transmembrane helix</keyword>
<dbReference type="Gene3D" id="2.120.10.30">
    <property type="entry name" value="TolB, C-terminal domain"/>
    <property type="match status" value="1"/>
</dbReference>
<dbReference type="EMBL" id="VYZN01000018">
    <property type="protein sequence ID" value="KAE9537407.1"/>
    <property type="molecule type" value="Genomic_DNA"/>
</dbReference>
<sequence length="826" mass="92489">MHFRKYPASFDKCPEDKSNNICTMCNNYSLLSLIRRLITITVIVILFGIFGHRVDAATDNDTSRKPPSRLKPRFLNGYYVTWPTNLDGTMSYCDADTPPQKPPPHIYYVPDNVVFTRMQMAGDRAFIVSPRYRFNECFKSNENPISLRWSLICFYVLLLKIFVLHKVDSHIVRRSKDENVVILIAKNYTMILGTDYYQSSIRIPGVPFTLGYVPLTDCVTNTTTLNSSLNTKHKRNNNYGYHSISPYPSLCAHCQFTKHSTQYKGKENSCDSEGLVNVVDVYLGPDGILWILDIGVVDTLTSPDRASKPKKYNDPKVLGIDVTTGTVGTRYLKIINIKDTLTVHKIMLGKLMKPTHTREEWIKMIARSLCSIVVEYDDNGDKDTSAGESRIKRKNTVDENGTTNEVIRDQRLPRNKSEDNGNCSYCGEADPPVVRNRRHTNDMSSSVTKPKPVAVYVGDACTHDRFKGLIMVWLVNDCRGIRVILPPSVSAVEDDDSCDGDLDLSRNTLHMALLDDFGGQRRRRHLYFTYGRHPDAYRIPVTAFRVHGRGDGAGFADLRLSSCPSTGRSRCVMNVGRKPISGGGSIGRPLVPVDSAYGAQWYFRDPAAIRRGDLYVWDARRTFHPEYFEMVVHGHVTAVASVQHSGCSSVSFSDRCLPPNRRRRRDTEREKDTGREKDAGREKDTDQGKDTEQQGKETGRGKDKGRSKDKGRGKDRGRGKGTRCEQDYGCNDDDDDPCESCNDASDALIKNGTATGNKRPIGGRLSPGCMEITSVDYENIEPTGTTAGGYVLWALQSNIQDWVNGQTGRFGMTALLCPIVCNTAGD</sequence>
<evidence type="ECO:0000313" key="3">
    <source>
        <dbReference type="EMBL" id="KAE9537407.1"/>
    </source>
</evidence>